<dbReference type="InterPro" id="IPR020453">
    <property type="entry name" value="IL-22"/>
</dbReference>
<feature type="chain" id="PRO_5034973755" evidence="1">
    <location>
        <begin position="31"/>
        <end position="196"/>
    </location>
</feature>
<keyword evidence="1" id="KW-0732">Signal</keyword>
<dbReference type="Proteomes" id="UP000694410">
    <property type="component" value="Unplaced"/>
</dbReference>
<dbReference type="PANTHER" id="PTHR48488:SF1">
    <property type="entry name" value="INTERLEUKIN-22"/>
    <property type="match status" value="1"/>
</dbReference>
<protein>
    <submittedName>
        <fullName evidence="2">Interleukin 22</fullName>
    </submittedName>
</protein>
<sequence length="196" mass="21922">MASLQTSSKSSPGWVFFCCCCCLPLLLTSCLPLKGASTAHDACRLRKVNFQQPYIRNRTYTLAKMASASDKDTDNRLIGQQLFVNIRENNRCYLMKRAVEFVVKDVLLTEVKNQYPYVEEVAQFLASLTSELSTCVSNTGFLSLRISLLLLNLRMLQAVLGENGKTKAIGELDLLFDYLENACTDAQKKGGNKKKN</sequence>
<feature type="signal peptide" evidence="1">
    <location>
        <begin position="1"/>
        <end position="30"/>
    </location>
</feature>
<evidence type="ECO:0000256" key="1">
    <source>
        <dbReference type="SAM" id="SignalP"/>
    </source>
</evidence>
<evidence type="ECO:0000313" key="2">
    <source>
        <dbReference type="Ensembl" id="ENSCCEP00000009891.1"/>
    </source>
</evidence>
<dbReference type="GO" id="GO:0005576">
    <property type="term" value="C:extracellular region"/>
    <property type="evidence" value="ECO:0007669"/>
    <property type="project" value="InterPro"/>
</dbReference>
<organism evidence="2 3">
    <name type="scientific">Cyanistes caeruleus</name>
    <name type="common">Eurasian blue tit</name>
    <name type="synonym">Parus caeruleus</name>
    <dbReference type="NCBI Taxonomy" id="156563"/>
    <lineage>
        <taxon>Eukaryota</taxon>
        <taxon>Metazoa</taxon>
        <taxon>Chordata</taxon>
        <taxon>Craniata</taxon>
        <taxon>Vertebrata</taxon>
        <taxon>Euteleostomi</taxon>
        <taxon>Archelosauria</taxon>
        <taxon>Archosauria</taxon>
        <taxon>Dinosauria</taxon>
        <taxon>Saurischia</taxon>
        <taxon>Theropoda</taxon>
        <taxon>Coelurosauria</taxon>
        <taxon>Aves</taxon>
        <taxon>Neognathae</taxon>
        <taxon>Neoaves</taxon>
        <taxon>Telluraves</taxon>
        <taxon>Australaves</taxon>
        <taxon>Passeriformes</taxon>
        <taxon>Paridae</taxon>
        <taxon>Cyanistes</taxon>
    </lineage>
</organism>
<dbReference type="SUPFAM" id="SSF47266">
    <property type="entry name" value="4-helical cytokines"/>
    <property type="match status" value="1"/>
</dbReference>
<keyword evidence="3" id="KW-1185">Reference proteome</keyword>
<reference evidence="2" key="1">
    <citation type="submission" date="2025-08" db="UniProtKB">
        <authorList>
            <consortium name="Ensembl"/>
        </authorList>
    </citation>
    <scope>IDENTIFICATION</scope>
</reference>
<name>A0A8C0UJJ0_CYACU</name>
<dbReference type="Pfam" id="PF14565">
    <property type="entry name" value="IL22"/>
    <property type="match status" value="1"/>
</dbReference>
<dbReference type="PANTHER" id="PTHR48488">
    <property type="entry name" value="INTERLEUKIN-22"/>
    <property type="match status" value="1"/>
</dbReference>
<accession>A0A8C0UJJ0</accession>
<evidence type="ECO:0000313" key="3">
    <source>
        <dbReference type="Proteomes" id="UP000694410"/>
    </source>
</evidence>
<dbReference type="AlphaFoldDB" id="A0A8C0UJJ0"/>
<dbReference type="Ensembl" id="ENSCCET00000015691.1">
    <property type="protein sequence ID" value="ENSCCEP00000009891.1"/>
    <property type="gene ID" value="ENSCCEG00000009997.1"/>
</dbReference>
<reference evidence="2" key="2">
    <citation type="submission" date="2025-09" db="UniProtKB">
        <authorList>
            <consortium name="Ensembl"/>
        </authorList>
    </citation>
    <scope>IDENTIFICATION</scope>
</reference>
<dbReference type="InterPro" id="IPR009079">
    <property type="entry name" value="4_helix_cytokine-like_core"/>
</dbReference>
<dbReference type="PRINTS" id="PR01936">
    <property type="entry name" value="INTRLEUKIN22"/>
</dbReference>
<dbReference type="Gene3D" id="1.20.1250.10">
    <property type="match status" value="1"/>
</dbReference>
<proteinExistence type="predicted"/>
<gene>
    <name evidence="2" type="primary">IL22</name>
</gene>